<dbReference type="RefSeq" id="WP_213244131.1">
    <property type="nucleotide sequence ID" value="NZ_CP045806.1"/>
</dbReference>
<protein>
    <submittedName>
        <fullName evidence="1">Enoyl-CoA hydratase/isomerase family protein</fullName>
    </submittedName>
</protein>
<organism evidence="1 2">
    <name type="scientific">Gordonia pseudamarae</name>
    <dbReference type="NCBI Taxonomy" id="2831662"/>
    <lineage>
        <taxon>Bacteria</taxon>
        <taxon>Bacillati</taxon>
        <taxon>Actinomycetota</taxon>
        <taxon>Actinomycetes</taxon>
        <taxon>Mycobacteriales</taxon>
        <taxon>Gordoniaceae</taxon>
        <taxon>Gordonia</taxon>
    </lineage>
</organism>
<proteinExistence type="predicted"/>
<dbReference type="Gene3D" id="3.90.226.10">
    <property type="entry name" value="2-enoyl-CoA Hydratase, Chain A, domain 1"/>
    <property type="match status" value="1"/>
</dbReference>
<dbReference type="PANTHER" id="PTHR43459:SF1">
    <property type="entry name" value="EG:BACN32G11.4 PROTEIN"/>
    <property type="match status" value="1"/>
</dbReference>
<dbReference type="CDD" id="cd06558">
    <property type="entry name" value="crotonase-like"/>
    <property type="match status" value="1"/>
</dbReference>
<sequence length="265" mass="27361">MTAPTDPSTGNVVSQDGHVLIVPIADPAAGTAMARDTILDGAAALQAVARGDRDARVLLLSGRGANFCAGGNVRAFASADDRSAYLRGLADDAHAFVRAIYEADIPVVVAAKNWAAGIGMSFVLHGDVVIGGPSTKLQPAYGGIGLSPDGGMSWALPRAIGAARARNVILTNRVITADEALSWGILSEIVDDDQVNAVALERARKIAAGPVNAIRAARRLLSTSAGNSLDEHLNIEARSISTLAGRPEGIEGVDAFIGKRKPNWG</sequence>
<name>A0ABX6IJ17_9ACTN</name>
<reference evidence="1" key="1">
    <citation type="journal article" date="2021" name="Nat. Microbiol.">
        <title>Cocultivation of an ultrasmall environmental parasitic bacterium with lytic ability against bacteria associated with wastewater foams.</title>
        <authorList>
            <person name="Batinovic S."/>
            <person name="Rose J.J.A."/>
            <person name="Ratcliffe J."/>
            <person name="Seviour R.J."/>
            <person name="Petrovski S."/>
        </authorList>
    </citation>
    <scope>NUCLEOTIDE SEQUENCE</scope>
    <source>
        <strain evidence="1">CON9</strain>
    </source>
</reference>
<dbReference type="Pfam" id="PF00378">
    <property type="entry name" value="ECH_1"/>
    <property type="match status" value="1"/>
</dbReference>
<evidence type="ECO:0000313" key="2">
    <source>
        <dbReference type="Proteomes" id="UP001059836"/>
    </source>
</evidence>
<dbReference type="SUPFAM" id="SSF52096">
    <property type="entry name" value="ClpP/crotonase"/>
    <property type="match status" value="1"/>
</dbReference>
<dbReference type="PANTHER" id="PTHR43459">
    <property type="entry name" value="ENOYL-COA HYDRATASE"/>
    <property type="match status" value="1"/>
</dbReference>
<dbReference type="Proteomes" id="UP001059836">
    <property type="component" value="Chromosome"/>
</dbReference>
<gene>
    <name evidence="1" type="ORF">GII31_14385</name>
</gene>
<keyword evidence="2" id="KW-1185">Reference proteome</keyword>
<dbReference type="EMBL" id="CP045809">
    <property type="protein sequence ID" value="QHN35883.1"/>
    <property type="molecule type" value="Genomic_DNA"/>
</dbReference>
<accession>A0ABX6IJ17</accession>
<dbReference type="InterPro" id="IPR001753">
    <property type="entry name" value="Enoyl-CoA_hydra/iso"/>
</dbReference>
<dbReference type="InterPro" id="IPR029045">
    <property type="entry name" value="ClpP/crotonase-like_dom_sf"/>
</dbReference>
<evidence type="ECO:0000313" key="1">
    <source>
        <dbReference type="EMBL" id="QHN35883.1"/>
    </source>
</evidence>